<dbReference type="Proteomes" id="UP000546464">
    <property type="component" value="Unassembled WGS sequence"/>
</dbReference>
<feature type="domain" description="RCK C-terminal" evidence="9">
    <location>
        <begin position="181"/>
        <end position="265"/>
    </location>
</feature>
<dbReference type="InterPro" id="IPR006512">
    <property type="entry name" value="YidE_YbjL"/>
</dbReference>
<feature type="transmembrane region" description="Helical" evidence="8">
    <location>
        <begin position="389"/>
        <end position="413"/>
    </location>
</feature>
<dbReference type="EMBL" id="JACHVB010000060">
    <property type="protein sequence ID" value="MBC2596026.1"/>
    <property type="molecule type" value="Genomic_DNA"/>
</dbReference>
<accession>A0A842HKF9</accession>
<evidence type="ECO:0000256" key="6">
    <source>
        <dbReference type="ARBA" id="ARBA00022989"/>
    </source>
</evidence>
<feature type="transmembrane region" description="Helical" evidence="8">
    <location>
        <begin position="359"/>
        <end position="377"/>
    </location>
</feature>
<feature type="transmembrane region" description="Helical" evidence="8">
    <location>
        <begin position="149"/>
        <end position="170"/>
    </location>
</feature>
<dbReference type="Pfam" id="PF02080">
    <property type="entry name" value="TrkA_C"/>
    <property type="match status" value="1"/>
</dbReference>
<dbReference type="PANTHER" id="PTHR30445:SF3">
    <property type="entry name" value="TRANSPORT PROTEIN YIDE-RELATED"/>
    <property type="match status" value="1"/>
</dbReference>
<keyword evidence="3" id="KW-0813">Transport</keyword>
<evidence type="ECO:0000259" key="9">
    <source>
        <dbReference type="PROSITE" id="PS51202"/>
    </source>
</evidence>
<dbReference type="Pfam" id="PF06826">
    <property type="entry name" value="Asp-Al_Ex"/>
    <property type="match status" value="2"/>
</dbReference>
<evidence type="ECO:0000256" key="8">
    <source>
        <dbReference type="SAM" id="Phobius"/>
    </source>
</evidence>
<keyword evidence="6 8" id="KW-1133">Transmembrane helix</keyword>
<dbReference type="Gene3D" id="3.30.70.1450">
    <property type="entry name" value="Regulator of K+ conductance, C-terminal domain"/>
    <property type="match status" value="2"/>
</dbReference>
<keyword evidence="4" id="KW-1003">Cell membrane</keyword>
<feature type="transmembrane region" description="Helical" evidence="8">
    <location>
        <begin position="425"/>
        <end position="446"/>
    </location>
</feature>
<reference evidence="10 11" key="1">
    <citation type="submission" date="2020-07" db="EMBL/GenBank/DDBJ databases">
        <authorList>
            <person name="Feng X."/>
        </authorList>
    </citation>
    <scope>NUCLEOTIDE SEQUENCE [LARGE SCALE GENOMIC DNA]</scope>
    <source>
        <strain evidence="10 11">JCM31066</strain>
    </source>
</reference>
<dbReference type="GO" id="GO:0006813">
    <property type="term" value="P:potassium ion transport"/>
    <property type="evidence" value="ECO:0007669"/>
    <property type="project" value="InterPro"/>
</dbReference>
<evidence type="ECO:0000256" key="2">
    <source>
        <dbReference type="ARBA" id="ARBA00009854"/>
    </source>
</evidence>
<feature type="transmembrane region" description="Helical" evidence="8">
    <location>
        <begin position="90"/>
        <end position="110"/>
    </location>
</feature>
<feature type="transmembrane region" description="Helical" evidence="8">
    <location>
        <begin position="452"/>
        <end position="471"/>
    </location>
</feature>
<keyword evidence="11" id="KW-1185">Reference proteome</keyword>
<dbReference type="GO" id="GO:0005886">
    <property type="term" value="C:plasma membrane"/>
    <property type="evidence" value="ECO:0007669"/>
    <property type="project" value="UniProtKB-SubCell"/>
</dbReference>
<evidence type="ECO:0000256" key="7">
    <source>
        <dbReference type="ARBA" id="ARBA00023136"/>
    </source>
</evidence>
<sequence>MPSDFFQTILSNPLLALFGLIGLGLALGSIQIKGITLGSSGVIFTALLAGHLGCTIPAGIGSVGLALFVYCVGISAGNRFFGALKREGSQLAKLALVVVGSGALTTWALAKFFHIDAAMAAGAFAGAMTSTPALAAATEGSGAAGTDVVVGYGIAYPFGVIGVVLFVQLIPKLLKLKIEEDSAETKGDSAAAIERRLVEVRNENLFGKRLGDSSLADLGGCQVSRIWRHNRLEPVSYEDVFDAGQLVLLVGAPKAVKIATELIGRVSDRNIVLDADNERRQLVVTQKELIGKTLAEIDPLRNHGVVVTRISRLDFTFVPDMKTRLEKGDILTAVGAQDKLAAFGEAIGHHTQAFSETSLASLAIGLALGVALGKLSVPLPWGDTFSLGLAGGPLLVALLLGHFGRVGGVVGYIPRPTRVLLQEMGLVFFLADAGIKGGASMGQAIQTQGAEIFLVGALISIVPMVVGYITARKIMKLTVAQSLGGICGGMTSTPALGAIVSKTHQQAPIVSYATVYPVAVIMMALLAKFLIKLIG</sequence>
<protein>
    <submittedName>
        <fullName evidence="10">YidE/YbjL duplication</fullName>
    </submittedName>
</protein>
<dbReference type="SUPFAM" id="SSF116726">
    <property type="entry name" value="TrkA C-terminal domain-like"/>
    <property type="match status" value="2"/>
</dbReference>
<evidence type="ECO:0000256" key="1">
    <source>
        <dbReference type="ARBA" id="ARBA00004651"/>
    </source>
</evidence>
<organism evidence="10 11">
    <name type="scientific">Ruficoccus amylovorans</name>
    <dbReference type="NCBI Taxonomy" id="1804625"/>
    <lineage>
        <taxon>Bacteria</taxon>
        <taxon>Pseudomonadati</taxon>
        <taxon>Verrucomicrobiota</taxon>
        <taxon>Opitutia</taxon>
        <taxon>Puniceicoccales</taxon>
        <taxon>Cerasicoccaceae</taxon>
        <taxon>Ruficoccus</taxon>
    </lineage>
</organism>
<comment type="similarity">
    <text evidence="2">Belongs to the AAE transporter (TC 2.A.81) family.</text>
</comment>
<feature type="transmembrane region" description="Helical" evidence="8">
    <location>
        <begin position="483"/>
        <end position="503"/>
    </location>
</feature>
<feature type="transmembrane region" description="Helical" evidence="8">
    <location>
        <begin position="509"/>
        <end position="531"/>
    </location>
</feature>
<feature type="transmembrane region" description="Helical" evidence="8">
    <location>
        <begin position="12"/>
        <end position="30"/>
    </location>
</feature>
<dbReference type="PANTHER" id="PTHR30445">
    <property type="entry name" value="K(+)_H(+) ANTIPORTER SUBUNIT KHTT"/>
    <property type="match status" value="1"/>
</dbReference>
<proteinExistence type="inferred from homology"/>
<dbReference type="RefSeq" id="WP_185676945.1">
    <property type="nucleotide sequence ID" value="NZ_JACHVB010000060.1"/>
</dbReference>
<keyword evidence="7 8" id="KW-0472">Membrane</keyword>
<evidence type="ECO:0000313" key="10">
    <source>
        <dbReference type="EMBL" id="MBC2596026.1"/>
    </source>
</evidence>
<name>A0A842HKF9_9BACT</name>
<evidence type="ECO:0000256" key="5">
    <source>
        <dbReference type="ARBA" id="ARBA00022692"/>
    </source>
</evidence>
<evidence type="ECO:0000313" key="11">
    <source>
        <dbReference type="Proteomes" id="UP000546464"/>
    </source>
</evidence>
<dbReference type="AlphaFoldDB" id="A0A842HKF9"/>
<feature type="domain" description="RCK C-terminal" evidence="9">
    <location>
        <begin position="267"/>
        <end position="349"/>
    </location>
</feature>
<comment type="caution">
    <text evidence="10">The sequence shown here is derived from an EMBL/GenBank/DDBJ whole genome shotgun (WGS) entry which is preliminary data.</text>
</comment>
<dbReference type="GO" id="GO:0008324">
    <property type="term" value="F:monoatomic cation transmembrane transporter activity"/>
    <property type="evidence" value="ECO:0007669"/>
    <property type="project" value="InterPro"/>
</dbReference>
<evidence type="ECO:0000256" key="4">
    <source>
        <dbReference type="ARBA" id="ARBA00022475"/>
    </source>
</evidence>
<dbReference type="PROSITE" id="PS51202">
    <property type="entry name" value="RCK_C"/>
    <property type="match status" value="2"/>
</dbReference>
<keyword evidence="5 8" id="KW-0812">Transmembrane</keyword>
<dbReference type="InterPro" id="IPR036721">
    <property type="entry name" value="RCK_C_sf"/>
</dbReference>
<evidence type="ECO:0000256" key="3">
    <source>
        <dbReference type="ARBA" id="ARBA00022448"/>
    </source>
</evidence>
<comment type="subcellular location">
    <subcellularLocation>
        <location evidence="1">Cell membrane</location>
        <topology evidence="1">Multi-pass membrane protein</topology>
    </subcellularLocation>
</comment>
<dbReference type="InterPro" id="IPR050144">
    <property type="entry name" value="AAE_transporter"/>
</dbReference>
<dbReference type="NCBIfam" id="TIGR01625">
    <property type="entry name" value="YidE_YbjL_dupl"/>
    <property type="match status" value="2"/>
</dbReference>
<dbReference type="InterPro" id="IPR006037">
    <property type="entry name" value="RCK_C"/>
</dbReference>
<gene>
    <name evidence="10" type="ORF">H5P28_17300</name>
</gene>
<feature type="transmembrane region" description="Helical" evidence="8">
    <location>
        <begin position="42"/>
        <end position="70"/>
    </location>
</feature>